<dbReference type="AlphaFoldDB" id="A0A2W6NL26"/>
<dbReference type="PANTHER" id="PTHR36503:SF2">
    <property type="entry name" value="BLR2408 PROTEIN"/>
    <property type="match status" value="1"/>
</dbReference>
<gene>
    <name evidence="2" type="ORF">DN757_06740</name>
</gene>
<comment type="caution">
    <text evidence="2">The sequence shown here is derived from an EMBL/GenBank/DDBJ whole genome shotgun (WGS) entry which is preliminary data.</text>
</comment>
<organism evidence="2 3">
    <name type="scientific">Paenibacillus silvae</name>
    <dbReference type="NCBI Taxonomy" id="1325358"/>
    <lineage>
        <taxon>Bacteria</taxon>
        <taxon>Bacillati</taxon>
        <taxon>Bacillota</taxon>
        <taxon>Bacilli</taxon>
        <taxon>Bacillales</taxon>
        <taxon>Paenibacillaceae</taxon>
        <taxon>Paenibacillus</taxon>
    </lineage>
</organism>
<keyword evidence="2" id="KW-0560">Oxidoreductase</keyword>
<dbReference type="GO" id="GO:0051213">
    <property type="term" value="F:dioxygenase activity"/>
    <property type="evidence" value="ECO:0007669"/>
    <property type="project" value="UniProtKB-KW"/>
</dbReference>
<feature type="domain" description="Glyoxalase/fosfomycin resistance/dioxygenase" evidence="1">
    <location>
        <begin position="6"/>
        <end position="122"/>
    </location>
</feature>
<reference evidence="2 3" key="1">
    <citation type="submission" date="2018-06" db="EMBL/GenBank/DDBJ databases">
        <title>Isolation of heavy metals resistant Paenibacillus silvae NC2 from Gold-Copper mine in ZiJin, China.</title>
        <authorList>
            <person name="Xu J."/>
            <person name="Mazhar H.S."/>
            <person name="Rensing C."/>
        </authorList>
    </citation>
    <scope>NUCLEOTIDE SEQUENCE [LARGE SCALE GENOMIC DNA]</scope>
    <source>
        <strain evidence="2 3">NC2</strain>
    </source>
</reference>
<dbReference type="EMBL" id="QKWW01000018">
    <property type="protein sequence ID" value="PZT56514.1"/>
    <property type="molecule type" value="Genomic_DNA"/>
</dbReference>
<dbReference type="SUPFAM" id="SSF54593">
    <property type="entry name" value="Glyoxalase/Bleomycin resistance protein/Dihydroxybiphenyl dioxygenase"/>
    <property type="match status" value="1"/>
</dbReference>
<dbReference type="Proteomes" id="UP000249204">
    <property type="component" value="Unassembled WGS sequence"/>
</dbReference>
<sequence length="136" mass="15033">MSKDLWINLPVKDVEESTAFFNSIGLQATNVGNVRAQISIGQTKILLFPIETFEKFTGCKATDTAQCGEVIFSIGADSREEVDGFIQKVELAGGRVFGRPSETDGWMYGAGFTDLDGHRWNLLYMDESKTKLGDEI</sequence>
<evidence type="ECO:0000313" key="2">
    <source>
        <dbReference type="EMBL" id="PZT56514.1"/>
    </source>
</evidence>
<dbReference type="Pfam" id="PF00903">
    <property type="entry name" value="Glyoxalase"/>
    <property type="match status" value="1"/>
</dbReference>
<dbReference type="InterPro" id="IPR029068">
    <property type="entry name" value="Glyas_Bleomycin-R_OHBP_Dase"/>
</dbReference>
<protein>
    <submittedName>
        <fullName evidence="2">Extradiol dioxygenase</fullName>
    </submittedName>
</protein>
<dbReference type="Gene3D" id="3.10.180.10">
    <property type="entry name" value="2,3-Dihydroxybiphenyl 1,2-Dioxygenase, domain 1"/>
    <property type="match status" value="1"/>
</dbReference>
<proteinExistence type="predicted"/>
<evidence type="ECO:0000313" key="3">
    <source>
        <dbReference type="Proteomes" id="UP000249204"/>
    </source>
</evidence>
<dbReference type="InterPro" id="IPR004360">
    <property type="entry name" value="Glyas_Fos-R_dOase_dom"/>
</dbReference>
<dbReference type="RefSeq" id="WP_111269504.1">
    <property type="nucleotide sequence ID" value="NZ_QKWW01000018.1"/>
</dbReference>
<dbReference type="PANTHER" id="PTHR36503">
    <property type="entry name" value="BLR2520 PROTEIN"/>
    <property type="match status" value="1"/>
</dbReference>
<name>A0A2W6NL26_9BACL</name>
<evidence type="ECO:0000259" key="1">
    <source>
        <dbReference type="Pfam" id="PF00903"/>
    </source>
</evidence>
<keyword evidence="2" id="KW-0223">Dioxygenase</keyword>
<accession>A0A2W6NL26</accession>